<organism evidence="1 2">
    <name type="scientific">Paroceanicella profunda</name>
    <dbReference type="NCBI Taxonomy" id="2579971"/>
    <lineage>
        <taxon>Bacteria</taxon>
        <taxon>Pseudomonadati</taxon>
        <taxon>Pseudomonadota</taxon>
        <taxon>Alphaproteobacteria</taxon>
        <taxon>Rhodobacterales</taxon>
        <taxon>Paracoccaceae</taxon>
        <taxon>Paroceanicella</taxon>
    </lineage>
</organism>
<evidence type="ECO:0000313" key="2">
    <source>
        <dbReference type="Proteomes" id="UP000305888"/>
    </source>
</evidence>
<gene>
    <name evidence="1" type="ORF">FDP22_22840</name>
</gene>
<sequence>MVEVADVADELATVLGPAVSAQLGFTYSSTQFWSKTRNLGLGTDTPAYALHIQQNPSVASGLNLCSQVFMNAIPSAAGSGQYGGMDVTARYNSTQQGGGDVWAMRAIGEATNTGLMNTLMGVWGRARYTGTGQGGAFGSLYGVRAQAEITSSGHVNHVMALKTEDVTLGTGSCNHAWGIYVSPLPTSGVVDQSAAIHISARGVQNCISFAGTTTENEGGATRIYAHADGGLKLDRVGAALRLDLSSLPSYADDAAAAAAGVIAVGEAYVNSATGALHRRLA</sequence>
<evidence type="ECO:0000313" key="1">
    <source>
        <dbReference type="EMBL" id="QDL94714.1"/>
    </source>
</evidence>
<name>A0A5B8G3J6_9RHOB</name>
<dbReference type="AlphaFoldDB" id="A0A5B8G3J6"/>
<keyword evidence="1" id="KW-0614">Plasmid</keyword>
<geneLocation type="plasmid" evidence="2">
    <name>pd4m1d</name>
</geneLocation>
<protein>
    <submittedName>
        <fullName evidence="1">Uncharacterized protein</fullName>
    </submittedName>
</protein>
<keyword evidence="2" id="KW-1185">Reference proteome</keyword>
<accession>A0A5B8G3J6</accession>
<proteinExistence type="predicted"/>
<reference evidence="1 2" key="1">
    <citation type="submission" date="2019-06" db="EMBL/GenBank/DDBJ databases">
        <title>Genome sequence of Rhodobacteraceae bacterium D4M1.</title>
        <authorList>
            <person name="Cao J."/>
        </authorList>
    </citation>
    <scope>NUCLEOTIDE SEQUENCE [LARGE SCALE GENOMIC DNA]</scope>
    <source>
        <strain evidence="1 2">D4M1</strain>
        <plasmid evidence="2">pd4m1d</plasmid>
    </source>
</reference>
<dbReference type="KEGG" id="ppru:FDP22_22840"/>
<dbReference type="OrthoDB" id="9819184at2"/>
<dbReference type="RefSeq" id="WP_138579274.1">
    <property type="nucleotide sequence ID" value="NZ_CP040822.1"/>
</dbReference>
<dbReference type="EMBL" id="CP040822">
    <property type="protein sequence ID" value="QDL94714.1"/>
    <property type="molecule type" value="Genomic_DNA"/>
</dbReference>
<dbReference type="Proteomes" id="UP000305888">
    <property type="component" value="Plasmid pD4M1D"/>
</dbReference>